<dbReference type="Gene3D" id="3.40.50.720">
    <property type="entry name" value="NAD(P)-binding Rossmann-like Domain"/>
    <property type="match status" value="1"/>
</dbReference>
<dbReference type="Proteomes" id="UP000198906">
    <property type="component" value="Unassembled WGS sequence"/>
</dbReference>
<dbReference type="SUPFAM" id="SSF51735">
    <property type="entry name" value="NAD(P)-binding Rossmann-fold domains"/>
    <property type="match status" value="1"/>
</dbReference>
<name>A0A1C6S793_9ACTN</name>
<dbReference type="STRING" id="47866.GA0074694_4193"/>
<evidence type="ECO:0000259" key="1">
    <source>
        <dbReference type="Pfam" id="PF01370"/>
    </source>
</evidence>
<sequence length="336" mass="35581">MERQAVLVTGGAGYLGSVLAGKLCAAGHRVTVVDNHATSPRRAPSPGIRHVEADIRDVGDWSAALRGIDAVVHLAAIVGDPACEVDHDLTWETNYLATVGLVGACRAAGVGRFVLASSCSNYGESANERARTLSPMQPKSLYAQSKIYAEHHVLSSRCPSFRTVILRLATLYGLSPRMRFDLAVNTMTAMAVQQRRVVVHGGEQWRPFLHVEDAAEAFALAVGVPAGGSSGGIYNCGSNGENYRLRDIGEMVAAVVPGARLEVTPSATDPRDYQVDFTSSRSGLGLRPGRSVRDGVAEMAAALRHGRFQDFTDPAYSNLALVRAAAGGRQPAMAAA</sequence>
<dbReference type="PANTHER" id="PTHR43245:SF23">
    <property type="entry name" value="NAD(P)-BINDING DOMAIN-CONTAINING PROTEIN"/>
    <property type="match status" value="1"/>
</dbReference>
<dbReference type="CDD" id="cd08946">
    <property type="entry name" value="SDR_e"/>
    <property type="match status" value="1"/>
</dbReference>
<dbReference type="PANTHER" id="PTHR43245">
    <property type="entry name" value="BIFUNCTIONAL POLYMYXIN RESISTANCE PROTEIN ARNA"/>
    <property type="match status" value="1"/>
</dbReference>
<accession>A0A1C6S793</accession>
<evidence type="ECO:0000313" key="2">
    <source>
        <dbReference type="EMBL" id="SCL25340.1"/>
    </source>
</evidence>
<dbReference type="InterPro" id="IPR001509">
    <property type="entry name" value="Epimerase_deHydtase"/>
</dbReference>
<dbReference type="InterPro" id="IPR050177">
    <property type="entry name" value="Lipid_A_modif_metabolic_enz"/>
</dbReference>
<reference evidence="3" key="1">
    <citation type="submission" date="2016-06" db="EMBL/GenBank/DDBJ databases">
        <authorList>
            <person name="Varghese N."/>
        </authorList>
    </citation>
    <scope>NUCLEOTIDE SEQUENCE [LARGE SCALE GENOMIC DNA]</scope>
    <source>
        <strain evidence="3">DSM 46123</strain>
    </source>
</reference>
<feature type="domain" description="NAD-dependent epimerase/dehydratase" evidence="1">
    <location>
        <begin position="6"/>
        <end position="237"/>
    </location>
</feature>
<dbReference type="EMBL" id="FMHU01000002">
    <property type="protein sequence ID" value="SCL25340.1"/>
    <property type="molecule type" value="Genomic_DNA"/>
</dbReference>
<dbReference type="InterPro" id="IPR036291">
    <property type="entry name" value="NAD(P)-bd_dom_sf"/>
</dbReference>
<organism evidence="2 3">
    <name type="scientific">Micromonospora inyonensis</name>
    <dbReference type="NCBI Taxonomy" id="47866"/>
    <lineage>
        <taxon>Bacteria</taxon>
        <taxon>Bacillati</taxon>
        <taxon>Actinomycetota</taxon>
        <taxon>Actinomycetes</taxon>
        <taxon>Micromonosporales</taxon>
        <taxon>Micromonosporaceae</taxon>
        <taxon>Micromonospora</taxon>
    </lineage>
</organism>
<evidence type="ECO:0000313" key="3">
    <source>
        <dbReference type="Proteomes" id="UP000198906"/>
    </source>
</evidence>
<keyword evidence="3" id="KW-1185">Reference proteome</keyword>
<dbReference type="RefSeq" id="WP_091460855.1">
    <property type="nucleotide sequence ID" value="NZ_FMHU01000002.1"/>
</dbReference>
<dbReference type="AlphaFoldDB" id="A0A1C6S793"/>
<gene>
    <name evidence="2" type="ORF">GA0074694_4193</name>
</gene>
<protein>
    <submittedName>
        <fullName evidence="2">Nucleoside-diphosphate-sugar epimerase</fullName>
    </submittedName>
</protein>
<proteinExistence type="predicted"/>
<dbReference type="Pfam" id="PF01370">
    <property type="entry name" value="Epimerase"/>
    <property type="match status" value="1"/>
</dbReference>